<gene>
    <name evidence="2" type="ORF">Micbo1qcDRAFT_162357</name>
</gene>
<evidence type="ECO:0000256" key="1">
    <source>
        <dbReference type="SAM" id="MobiDB-lite"/>
    </source>
</evidence>
<reference evidence="3" key="1">
    <citation type="submission" date="2016-02" db="EMBL/GenBank/DDBJ databases">
        <title>Draft genome sequence of Microdochium bolleyi, a fungal endophyte of beachgrass.</title>
        <authorList>
            <consortium name="DOE Joint Genome Institute"/>
            <person name="David A.S."/>
            <person name="May G."/>
            <person name="Haridas S."/>
            <person name="Lim J."/>
            <person name="Wang M."/>
            <person name="Labutti K."/>
            <person name="Lipzen A."/>
            <person name="Barry K."/>
            <person name="Grigoriev I.V."/>
        </authorList>
    </citation>
    <scope>NUCLEOTIDE SEQUENCE [LARGE SCALE GENOMIC DNA]</scope>
    <source>
        <strain evidence="3">J235TASD1</strain>
    </source>
</reference>
<dbReference type="InParanoid" id="A0A136J4T2"/>
<evidence type="ECO:0000313" key="2">
    <source>
        <dbReference type="EMBL" id="KXJ92197.1"/>
    </source>
</evidence>
<accession>A0A136J4T2</accession>
<name>A0A136J4T2_9PEZI</name>
<feature type="region of interest" description="Disordered" evidence="1">
    <location>
        <begin position="1"/>
        <end position="102"/>
    </location>
</feature>
<feature type="compositionally biased region" description="Polar residues" evidence="1">
    <location>
        <begin position="20"/>
        <end position="43"/>
    </location>
</feature>
<dbReference type="AlphaFoldDB" id="A0A136J4T2"/>
<dbReference type="EMBL" id="KQ964249">
    <property type="protein sequence ID" value="KXJ92197.1"/>
    <property type="molecule type" value="Genomic_DNA"/>
</dbReference>
<proteinExistence type="predicted"/>
<sequence>MTPLDDSTSRSELPFLGPRSSASTEPSTISVSIGESSATSSQLRLKEPTNLRRDSRLLPQQVQPRHLSHEPRPPAQPCASTRTTTTTTGQDDPHAKPKPGARRWRLRWPFWRRTRHNTGEFEVDRSGSEGGPQPGALNLCLEIVQFFLLFTIGMIRVCWLI</sequence>
<evidence type="ECO:0000313" key="3">
    <source>
        <dbReference type="Proteomes" id="UP000070501"/>
    </source>
</evidence>
<organism evidence="2 3">
    <name type="scientific">Microdochium bolleyi</name>
    <dbReference type="NCBI Taxonomy" id="196109"/>
    <lineage>
        <taxon>Eukaryota</taxon>
        <taxon>Fungi</taxon>
        <taxon>Dikarya</taxon>
        <taxon>Ascomycota</taxon>
        <taxon>Pezizomycotina</taxon>
        <taxon>Sordariomycetes</taxon>
        <taxon>Xylariomycetidae</taxon>
        <taxon>Xylariales</taxon>
        <taxon>Microdochiaceae</taxon>
        <taxon>Microdochium</taxon>
    </lineage>
</organism>
<feature type="non-terminal residue" evidence="2">
    <location>
        <position position="161"/>
    </location>
</feature>
<protein>
    <submittedName>
        <fullName evidence="2">Uncharacterized protein</fullName>
    </submittedName>
</protein>
<feature type="non-terminal residue" evidence="2">
    <location>
        <position position="1"/>
    </location>
</feature>
<dbReference type="Proteomes" id="UP000070501">
    <property type="component" value="Unassembled WGS sequence"/>
</dbReference>
<keyword evidence="3" id="KW-1185">Reference proteome</keyword>
<feature type="compositionally biased region" description="Basic and acidic residues" evidence="1">
    <location>
        <begin position="44"/>
        <end position="56"/>
    </location>
</feature>